<dbReference type="CDD" id="cd00833">
    <property type="entry name" value="PKS"/>
    <property type="match status" value="1"/>
</dbReference>
<dbReference type="SUPFAM" id="SSF53901">
    <property type="entry name" value="Thiolase-like"/>
    <property type="match status" value="1"/>
</dbReference>
<dbReference type="InterPro" id="IPR014043">
    <property type="entry name" value="Acyl_transferase_dom"/>
</dbReference>
<comment type="caution">
    <text evidence="6">The sequence shown here is derived from an EMBL/GenBank/DDBJ whole genome shotgun (WGS) entry which is preliminary data.</text>
</comment>
<proteinExistence type="predicted"/>
<dbReference type="EMBL" id="BAAAGX010000003">
    <property type="protein sequence ID" value="GAA0223791.1"/>
    <property type="molecule type" value="Genomic_DNA"/>
</dbReference>
<evidence type="ECO:0000313" key="6">
    <source>
        <dbReference type="EMBL" id="GAA0223791.1"/>
    </source>
</evidence>
<evidence type="ECO:0000259" key="5">
    <source>
        <dbReference type="PROSITE" id="PS52004"/>
    </source>
</evidence>
<dbReference type="Pfam" id="PF02801">
    <property type="entry name" value="Ketoacyl-synt_C"/>
    <property type="match status" value="1"/>
</dbReference>
<feature type="domain" description="Ketosynthase family 3 (KS3)" evidence="5">
    <location>
        <begin position="11"/>
        <end position="424"/>
    </location>
</feature>
<feature type="domain" description="Carrier" evidence="4">
    <location>
        <begin position="884"/>
        <end position="959"/>
    </location>
</feature>
<dbReference type="RefSeq" id="WP_344647175.1">
    <property type="nucleotide sequence ID" value="NZ_BAAAGX010000003.1"/>
</dbReference>
<dbReference type="Pfam" id="PF00550">
    <property type="entry name" value="PP-binding"/>
    <property type="match status" value="1"/>
</dbReference>
<dbReference type="SUPFAM" id="SSF47336">
    <property type="entry name" value="ACP-like"/>
    <property type="match status" value="1"/>
</dbReference>
<dbReference type="Gene3D" id="3.40.47.10">
    <property type="match status" value="1"/>
</dbReference>
<keyword evidence="1" id="KW-0596">Phosphopantetheine</keyword>
<dbReference type="Gene3D" id="3.40.366.10">
    <property type="entry name" value="Malonyl-Coenzyme A Acyl Carrier Protein, domain 2"/>
    <property type="match status" value="1"/>
</dbReference>
<reference evidence="6 7" key="1">
    <citation type="journal article" date="2019" name="Int. J. Syst. Evol. Microbiol.">
        <title>The Global Catalogue of Microorganisms (GCM) 10K type strain sequencing project: providing services to taxonomists for standard genome sequencing and annotation.</title>
        <authorList>
            <consortium name="The Broad Institute Genomics Platform"/>
            <consortium name="The Broad Institute Genome Sequencing Center for Infectious Disease"/>
            <person name="Wu L."/>
            <person name="Ma J."/>
        </authorList>
    </citation>
    <scope>NUCLEOTIDE SEQUENCE [LARGE SCALE GENOMIC DNA]</scope>
    <source>
        <strain evidence="6 7">JCM 10425</strain>
    </source>
</reference>
<dbReference type="PANTHER" id="PTHR43775">
    <property type="entry name" value="FATTY ACID SYNTHASE"/>
    <property type="match status" value="1"/>
</dbReference>
<dbReference type="InterPro" id="IPR016035">
    <property type="entry name" value="Acyl_Trfase/lysoPLipase"/>
</dbReference>
<dbReference type="InterPro" id="IPR020806">
    <property type="entry name" value="PKS_PP-bd"/>
</dbReference>
<dbReference type="PANTHER" id="PTHR43775:SF37">
    <property type="entry name" value="SI:DKEY-61P9.11"/>
    <property type="match status" value="1"/>
</dbReference>
<dbReference type="InterPro" id="IPR016036">
    <property type="entry name" value="Malonyl_transacylase_ACP-bd"/>
</dbReference>
<dbReference type="SMART" id="SM00825">
    <property type="entry name" value="PKS_KS"/>
    <property type="match status" value="1"/>
</dbReference>
<dbReference type="InterPro" id="IPR036736">
    <property type="entry name" value="ACP-like_sf"/>
</dbReference>
<keyword evidence="2" id="KW-0597">Phosphoprotein</keyword>
<dbReference type="InterPro" id="IPR014030">
    <property type="entry name" value="Ketoacyl_synth_N"/>
</dbReference>
<dbReference type="SMART" id="SM00823">
    <property type="entry name" value="PKS_PP"/>
    <property type="match status" value="1"/>
</dbReference>
<dbReference type="PROSITE" id="PS50075">
    <property type="entry name" value="CARRIER"/>
    <property type="match status" value="1"/>
</dbReference>
<dbReference type="SUPFAM" id="SSF52151">
    <property type="entry name" value="FabD/lysophospholipase-like"/>
    <property type="match status" value="1"/>
</dbReference>
<dbReference type="Pfam" id="PF16197">
    <property type="entry name" value="KAsynt_C_assoc"/>
    <property type="match status" value="1"/>
</dbReference>
<evidence type="ECO:0000256" key="2">
    <source>
        <dbReference type="ARBA" id="ARBA00022553"/>
    </source>
</evidence>
<keyword evidence="7" id="KW-1185">Reference proteome</keyword>
<evidence type="ECO:0008006" key="8">
    <source>
        <dbReference type="Google" id="ProtNLM"/>
    </source>
</evidence>
<dbReference type="InterPro" id="IPR001227">
    <property type="entry name" value="Ac_transferase_dom_sf"/>
</dbReference>
<dbReference type="SUPFAM" id="SSF55048">
    <property type="entry name" value="Probable ACP-binding domain of malonyl-CoA ACP transacylase"/>
    <property type="match status" value="1"/>
</dbReference>
<dbReference type="Proteomes" id="UP001500967">
    <property type="component" value="Unassembled WGS sequence"/>
</dbReference>
<dbReference type="SMART" id="SM00827">
    <property type="entry name" value="PKS_AT"/>
    <property type="match status" value="1"/>
</dbReference>
<organism evidence="6 7">
    <name type="scientific">Cryptosporangium japonicum</name>
    <dbReference type="NCBI Taxonomy" id="80872"/>
    <lineage>
        <taxon>Bacteria</taxon>
        <taxon>Bacillati</taxon>
        <taxon>Actinomycetota</taxon>
        <taxon>Actinomycetes</taxon>
        <taxon>Cryptosporangiales</taxon>
        <taxon>Cryptosporangiaceae</taxon>
        <taxon>Cryptosporangium</taxon>
    </lineage>
</organism>
<dbReference type="PROSITE" id="PS52004">
    <property type="entry name" value="KS3_2"/>
    <property type="match status" value="1"/>
</dbReference>
<dbReference type="InterPro" id="IPR014031">
    <property type="entry name" value="Ketoacyl_synth_C"/>
</dbReference>
<sequence length="1005" mass="103497">MPTTPPRPAVTRAVAVVGVACRLPGAPDPDAFWSLLVEGRDAIGLPPADRHADSDSGWAGRRAGYLTDVDRFDPAFFGLSPREAAAIDPQQRLMLELGWEALEDSGAVPASIRGDAVGVFVGGMWDDHETTAYGRGGVPSPHTLTGTHRGMIANRLSYVLGLTGPSLVVDTGQSSGLSAVHLARTSLLAGESTTALVGAVNLNLLGPRLAGAEKIGALSPDATCYTFDARANGYVPGEGAVCLVLKPVARAIADSDRIYCLLTGSAMNNDGGGAGLTVPEQAAQEAVLRRAHADAGTEPARIQYVELHGTGTPVGDPVEAAALGAVFGPDRTEPLAVGSAKTNVGHLEGAAGLVGLLKTALSLHHRILPGSRNHVTPNPALRLAERGIRVVTGTEPWPDADCPLSAGVSAFGMGGTNCHVVAEEAPPVVAASVRPGESGVVPWIVTGRDESDLRAHARRLHDHLAARPALDPAEVGFSLATTRTAFDHRAVVVAEGRDEGLAALGRLAAGEPSGAVRTGRVSDRSRVAFLFPGQGSQWPGMAEGMRRTSTVFRTRFTEAIDALEASLECSLTGAVDGAVPLDRDDVVQPLLFATMVGLAAVWRSLGVRPAAVIGHSQGEIAAACVAGALSLEDAAQVVALRSRLLRELAGTGGMASVALPEAVVAARIAAGSDGLVVAAVNGPASTVVAGPVAAVDALIRDLSADGVRAGRVPIDYASHSPLMTPIREPLLAALRGIEPRSTEVAFYSTVTAGRLAPDRLGPDYWYRNVREPVRLADTVRGLLADGYGAVLEMSPHPLLVGAVTESAADRDVLVTGSLRRDDGGPARLLSSVASAFVAGVPVDWPAAFGAGARRVPLPTYPFRRSRLTGRIPQPSDTPLAPATRDPLEIVLSAVAAVLGYGAADEVPPDVTFKELGLDSATAVELGERLGAATGRRWTVGVIFGHPTPTALAAVLRGEQPPAPAAPVGDSDPLDAMNADELIRLALGGPGAEPIGGTATGSTEWR</sequence>
<gene>
    <name evidence="6" type="ORF">GCM10009539_06260</name>
</gene>
<keyword evidence="3" id="KW-0808">Transferase</keyword>
<dbReference type="Pfam" id="PF00698">
    <property type="entry name" value="Acyl_transf_1"/>
    <property type="match status" value="1"/>
</dbReference>
<dbReference type="Gene3D" id="3.30.70.3290">
    <property type="match status" value="1"/>
</dbReference>
<accession>A0ABN0TKD2</accession>
<evidence type="ECO:0000259" key="4">
    <source>
        <dbReference type="PROSITE" id="PS50075"/>
    </source>
</evidence>
<dbReference type="InterPro" id="IPR020841">
    <property type="entry name" value="PKS_Beta-ketoAc_synthase_dom"/>
</dbReference>
<dbReference type="Gene3D" id="1.10.1200.10">
    <property type="entry name" value="ACP-like"/>
    <property type="match status" value="1"/>
</dbReference>
<dbReference type="InterPro" id="IPR016039">
    <property type="entry name" value="Thiolase-like"/>
</dbReference>
<dbReference type="InterPro" id="IPR009081">
    <property type="entry name" value="PP-bd_ACP"/>
</dbReference>
<evidence type="ECO:0000256" key="3">
    <source>
        <dbReference type="ARBA" id="ARBA00022679"/>
    </source>
</evidence>
<dbReference type="InterPro" id="IPR050091">
    <property type="entry name" value="PKS_NRPS_Biosynth_Enz"/>
</dbReference>
<protein>
    <recommendedName>
        <fullName evidence="8">Acyl transferase domain-containing protein</fullName>
    </recommendedName>
</protein>
<evidence type="ECO:0000313" key="7">
    <source>
        <dbReference type="Proteomes" id="UP001500967"/>
    </source>
</evidence>
<name>A0ABN0TKD2_9ACTN</name>
<dbReference type="Pfam" id="PF00109">
    <property type="entry name" value="ketoacyl-synt"/>
    <property type="match status" value="1"/>
</dbReference>
<dbReference type="InterPro" id="IPR032821">
    <property type="entry name" value="PKS_assoc"/>
</dbReference>
<evidence type="ECO:0000256" key="1">
    <source>
        <dbReference type="ARBA" id="ARBA00022450"/>
    </source>
</evidence>